<sequence length="94" mass="9497">MPVFLYSIAPYTDDSAAETESTYATEPVTLAAGAGADEVDGSVMTAAPPAVLEGSGDGVAAASLLEQAQSISSIAMMNIESSFFISSLRGGFVL</sequence>
<organism evidence="1">
    <name type="scientific">bioreactor metagenome</name>
    <dbReference type="NCBI Taxonomy" id="1076179"/>
    <lineage>
        <taxon>unclassified sequences</taxon>
        <taxon>metagenomes</taxon>
        <taxon>ecological metagenomes</taxon>
    </lineage>
</organism>
<dbReference type="EMBL" id="VSSQ01051055">
    <property type="protein sequence ID" value="MPN05141.1"/>
    <property type="molecule type" value="Genomic_DNA"/>
</dbReference>
<comment type="caution">
    <text evidence="1">The sequence shown here is derived from an EMBL/GenBank/DDBJ whole genome shotgun (WGS) entry which is preliminary data.</text>
</comment>
<dbReference type="AlphaFoldDB" id="A0A645ESX8"/>
<accession>A0A645ESX8</accession>
<proteinExistence type="predicted"/>
<name>A0A645ESX8_9ZZZZ</name>
<gene>
    <name evidence="1" type="ORF">SDC9_152391</name>
</gene>
<reference evidence="1" key="1">
    <citation type="submission" date="2019-08" db="EMBL/GenBank/DDBJ databases">
        <authorList>
            <person name="Kucharzyk K."/>
            <person name="Murdoch R.W."/>
            <person name="Higgins S."/>
            <person name="Loffler F."/>
        </authorList>
    </citation>
    <scope>NUCLEOTIDE SEQUENCE</scope>
</reference>
<evidence type="ECO:0000313" key="1">
    <source>
        <dbReference type="EMBL" id="MPN05141.1"/>
    </source>
</evidence>
<protein>
    <submittedName>
        <fullName evidence="1">Uncharacterized protein</fullName>
    </submittedName>
</protein>